<dbReference type="InterPro" id="IPR000639">
    <property type="entry name" value="Epox_hydrolase-like"/>
</dbReference>
<dbReference type="OrthoDB" id="9773293at2"/>
<accession>A0A1V9F2H6</accession>
<evidence type="ECO:0000313" key="3">
    <source>
        <dbReference type="EMBL" id="OQP52539.1"/>
    </source>
</evidence>
<keyword evidence="1" id="KW-0732">Signal</keyword>
<dbReference type="GO" id="GO:0016020">
    <property type="term" value="C:membrane"/>
    <property type="evidence" value="ECO:0007669"/>
    <property type="project" value="TreeGrafter"/>
</dbReference>
<dbReference type="Proteomes" id="UP000192610">
    <property type="component" value="Unassembled WGS sequence"/>
</dbReference>
<keyword evidence="3" id="KW-0378">Hydrolase</keyword>
<dbReference type="GO" id="GO:0047372">
    <property type="term" value="F:monoacylglycerol lipase activity"/>
    <property type="evidence" value="ECO:0007669"/>
    <property type="project" value="TreeGrafter"/>
</dbReference>
<sequence length="320" mass="37364">MLRKHIFLLMLLSQCLTTTLHMQAQIEYPYPVKYFKTTLENRPVQIAYMDAQPDSNANKTVLLFHGKNFNGYYWKDVMTFLVKAGFRVIVPDQPGWGKSDKPDIHYSFHMLSYAMNQLLDSLHIPRVYLVGHSMGGMLAARFAMEYPGKLIKLVLEDPIGLEDYRRFVPYQTLDQLYDKEVHATYESYKKYQQSYYPQWRPEYEQYVQAQAETLKTPDFSRVAWVNAVTYQMIYEQPVCYEWDRISAPTLLIIGTDDRTVVGKALLSDDEKNRYGQYPALAKKTKEQIPNALLYEAQGIGHIPHIQDPGQFRQVLLTFLK</sequence>
<evidence type="ECO:0000313" key="4">
    <source>
        <dbReference type="Proteomes" id="UP000192610"/>
    </source>
</evidence>
<dbReference type="PANTHER" id="PTHR43798:SF33">
    <property type="entry name" value="HYDROLASE, PUTATIVE (AFU_ORTHOLOGUE AFUA_2G14860)-RELATED"/>
    <property type="match status" value="1"/>
</dbReference>
<dbReference type="STRING" id="354355.SAMN05660816_05402"/>
<feature type="signal peptide" evidence="1">
    <location>
        <begin position="1"/>
        <end position="24"/>
    </location>
</feature>
<feature type="domain" description="AB hydrolase-1" evidence="2">
    <location>
        <begin position="60"/>
        <end position="308"/>
    </location>
</feature>
<dbReference type="InterPro" id="IPR029058">
    <property type="entry name" value="AB_hydrolase_fold"/>
</dbReference>
<dbReference type="InterPro" id="IPR000073">
    <property type="entry name" value="AB_hydrolase_1"/>
</dbReference>
<dbReference type="PRINTS" id="PR00412">
    <property type="entry name" value="EPOXHYDRLASE"/>
</dbReference>
<dbReference type="GO" id="GO:0046464">
    <property type="term" value="P:acylglycerol catabolic process"/>
    <property type="evidence" value="ECO:0007669"/>
    <property type="project" value="TreeGrafter"/>
</dbReference>
<protein>
    <submittedName>
        <fullName evidence="3">Alpha/beta hydrolase</fullName>
    </submittedName>
</protein>
<dbReference type="EMBL" id="LVXG01000008">
    <property type="protein sequence ID" value="OQP52539.1"/>
    <property type="molecule type" value="Genomic_DNA"/>
</dbReference>
<organism evidence="3 4">
    <name type="scientific">Niastella yeongjuensis</name>
    <dbReference type="NCBI Taxonomy" id="354355"/>
    <lineage>
        <taxon>Bacteria</taxon>
        <taxon>Pseudomonadati</taxon>
        <taxon>Bacteroidota</taxon>
        <taxon>Chitinophagia</taxon>
        <taxon>Chitinophagales</taxon>
        <taxon>Chitinophagaceae</taxon>
        <taxon>Niastella</taxon>
    </lineage>
</organism>
<feature type="chain" id="PRO_5010717076" evidence="1">
    <location>
        <begin position="25"/>
        <end position="320"/>
    </location>
</feature>
<proteinExistence type="predicted"/>
<name>A0A1V9F2H6_9BACT</name>
<dbReference type="InterPro" id="IPR050266">
    <property type="entry name" value="AB_hydrolase_sf"/>
</dbReference>
<dbReference type="Gene3D" id="3.40.50.1820">
    <property type="entry name" value="alpha/beta hydrolase"/>
    <property type="match status" value="1"/>
</dbReference>
<dbReference type="SUPFAM" id="SSF53474">
    <property type="entry name" value="alpha/beta-Hydrolases"/>
    <property type="match status" value="1"/>
</dbReference>
<comment type="caution">
    <text evidence="3">The sequence shown here is derived from an EMBL/GenBank/DDBJ whole genome shotgun (WGS) entry which is preliminary data.</text>
</comment>
<dbReference type="Pfam" id="PF00561">
    <property type="entry name" value="Abhydrolase_1"/>
    <property type="match status" value="1"/>
</dbReference>
<evidence type="ECO:0000259" key="2">
    <source>
        <dbReference type="Pfam" id="PF00561"/>
    </source>
</evidence>
<dbReference type="PRINTS" id="PR00111">
    <property type="entry name" value="ABHYDROLASE"/>
</dbReference>
<gene>
    <name evidence="3" type="ORF">A4H97_24745</name>
</gene>
<keyword evidence="4" id="KW-1185">Reference proteome</keyword>
<evidence type="ECO:0000256" key="1">
    <source>
        <dbReference type="SAM" id="SignalP"/>
    </source>
</evidence>
<reference evidence="4" key="1">
    <citation type="submission" date="2016-04" db="EMBL/GenBank/DDBJ databases">
        <authorList>
            <person name="Chen L."/>
            <person name="Zhuang W."/>
            <person name="Wang G."/>
        </authorList>
    </citation>
    <scope>NUCLEOTIDE SEQUENCE [LARGE SCALE GENOMIC DNA]</scope>
    <source>
        <strain evidence="4">17621</strain>
    </source>
</reference>
<dbReference type="AlphaFoldDB" id="A0A1V9F2H6"/>
<dbReference type="PANTHER" id="PTHR43798">
    <property type="entry name" value="MONOACYLGLYCEROL LIPASE"/>
    <property type="match status" value="1"/>
</dbReference>